<proteinExistence type="predicted"/>
<keyword evidence="1" id="KW-0812">Transmembrane</keyword>
<sequence>MLEAELSQATATLYLAAIATAISAVGLYLLLHQIRLLRTQVNDAKDGYMGEQLLSRQQSTLEFLASTLEARTEYIKAVPSLKNTQAVSDFLEEVRSNAGTEKTLIAFLSCYENLLPLALI</sequence>
<reference evidence="3" key="1">
    <citation type="journal article" date="2019" name="Int. J. Syst. Evol. Microbiol.">
        <title>The Global Catalogue of Microorganisms (GCM) 10K type strain sequencing project: providing services to taxonomists for standard genome sequencing and annotation.</title>
        <authorList>
            <consortium name="The Broad Institute Genomics Platform"/>
            <consortium name="The Broad Institute Genome Sequencing Center for Infectious Disease"/>
            <person name="Wu L."/>
            <person name="Ma J."/>
        </authorList>
    </citation>
    <scope>NUCLEOTIDE SEQUENCE [LARGE SCALE GENOMIC DNA]</scope>
    <source>
        <strain evidence="3">JCM 17441</strain>
    </source>
</reference>
<evidence type="ECO:0000256" key="1">
    <source>
        <dbReference type="SAM" id="Phobius"/>
    </source>
</evidence>
<dbReference type="Proteomes" id="UP001500620">
    <property type="component" value="Unassembled WGS sequence"/>
</dbReference>
<evidence type="ECO:0000313" key="2">
    <source>
        <dbReference type="EMBL" id="GAA4264356.1"/>
    </source>
</evidence>
<organism evidence="2 3">
    <name type="scientific">Dactylosporangium darangshiense</name>
    <dbReference type="NCBI Taxonomy" id="579108"/>
    <lineage>
        <taxon>Bacteria</taxon>
        <taxon>Bacillati</taxon>
        <taxon>Actinomycetota</taxon>
        <taxon>Actinomycetes</taxon>
        <taxon>Micromonosporales</taxon>
        <taxon>Micromonosporaceae</taxon>
        <taxon>Dactylosporangium</taxon>
    </lineage>
</organism>
<accession>A0ABP8DWV2</accession>
<name>A0ABP8DWV2_9ACTN</name>
<dbReference type="EMBL" id="BAABAT010000165">
    <property type="protein sequence ID" value="GAA4264356.1"/>
    <property type="molecule type" value="Genomic_DNA"/>
</dbReference>
<keyword evidence="1" id="KW-0472">Membrane</keyword>
<dbReference type="RefSeq" id="WP_345145012.1">
    <property type="nucleotide sequence ID" value="NZ_BAABAT010000165.1"/>
</dbReference>
<keyword evidence="3" id="KW-1185">Reference proteome</keyword>
<feature type="transmembrane region" description="Helical" evidence="1">
    <location>
        <begin position="12"/>
        <end position="31"/>
    </location>
</feature>
<protein>
    <submittedName>
        <fullName evidence="2">Uncharacterized protein</fullName>
    </submittedName>
</protein>
<evidence type="ECO:0000313" key="3">
    <source>
        <dbReference type="Proteomes" id="UP001500620"/>
    </source>
</evidence>
<comment type="caution">
    <text evidence="2">The sequence shown here is derived from an EMBL/GenBank/DDBJ whole genome shotgun (WGS) entry which is preliminary data.</text>
</comment>
<keyword evidence="1" id="KW-1133">Transmembrane helix</keyword>
<gene>
    <name evidence="2" type="ORF">GCM10022255_117240</name>
</gene>